<proteinExistence type="predicted"/>
<evidence type="ECO:0000256" key="3">
    <source>
        <dbReference type="PROSITE-ProRule" id="PRU00175"/>
    </source>
</evidence>
<keyword evidence="1 3" id="KW-0863">Zinc-finger</keyword>
<accession>A0A914UY66</accession>
<feature type="compositionally biased region" description="Basic and acidic residues" evidence="5">
    <location>
        <begin position="43"/>
        <end position="53"/>
    </location>
</feature>
<dbReference type="Gene3D" id="3.30.40.10">
    <property type="entry name" value="Zinc/RING finger domain, C3HC4 (zinc finger)"/>
    <property type="match status" value="1"/>
</dbReference>
<evidence type="ECO:0000256" key="5">
    <source>
        <dbReference type="SAM" id="MobiDB-lite"/>
    </source>
</evidence>
<feature type="compositionally biased region" description="Acidic residues" evidence="5">
    <location>
        <begin position="26"/>
        <end position="42"/>
    </location>
</feature>
<dbReference type="Proteomes" id="UP000887566">
    <property type="component" value="Unplaced"/>
</dbReference>
<evidence type="ECO:0000256" key="4">
    <source>
        <dbReference type="SAM" id="Coils"/>
    </source>
</evidence>
<keyword evidence="2" id="KW-0862">Zinc</keyword>
<evidence type="ECO:0000256" key="1">
    <source>
        <dbReference type="ARBA" id="ARBA00022771"/>
    </source>
</evidence>
<evidence type="ECO:0000259" key="6">
    <source>
        <dbReference type="PROSITE" id="PS50089"/>
    </source>
</evidence>
<feature type="region of interest" description="Disordered" evidence="5">
    <location>
        <begin position="147"/>
        <end position="190"/>
    </location>
</feature>
<organism evidence="7 8">
    <name type="scientific">Plectus sambesii</name>
    <dbReference type="NCBI Taxonomy" id="2011161"/>
    <lineage>
        <taxon>Eukaryota</taxon>
        <taxon>Metazoa</taxon>
        <taxon>Ecdysozoa</taxon>
        <taxon>Nematoda</taxon>
        <taxon>Chromadorea</taxon>
        <taxon>Plectida</taxon>
        <taxon>Plectina</taxon>
        <taxon>Plectoidea</taxon>
        <taxon>Plectidae</taxon>
        <taxon>Plectus</taxon>
    </lineage>
</organism>
<evidence type="ECO:0000256" key="2">
    <source>
        <dbReference type="ARBA" id="ARBA00022833"/>
    </source>
</evidence>
<dbReference type="SUPFAM" id="SSF57850">
    <property type="entry name" value="RING/U-box"/>
    <property type="match status" value="1"/>
</dbReference>
<feature type="coiled-coil region" evidence="4">
    <location>
        <begin position="212"/>
        <end position="302"/>
    </location>
</feature>
<dbReference type="WBParaSite" id="PSAMB.scaffold133size74485.g2333.t1">
    <property type="protein sequence ID" value="PSAMB.scaffold133size74485.g2333.t1"/>
    <property type="gene ID" value="PSAMB.scaffold133size74485.g2333"/>
</dbReference>
<dbReference type="InterPro" id="IPR001841">
    <property type="entry name" value="Znf_RING"/>
</dbReference>
<feature type="domain" description="RING-type" evidence="6">
    <location>
        <begin position="470"/>
        <end position="514"/>
    </location>
</feature>
<keyword evidence="4" id="KW-0175">Coiled coil</keyword>
<feature type="compositionally biased region" description="Basic and acidic residues" evidence="5">
    <location>
        <begin position="148"/>
        <end position="167"/>
    </location>
</feature>
<evidence type="ECO:0000313" key="7">
    <source>
        <dbReference type="Proteomes" id="UP000887566"/>
    </source>
</evidence>
<keyword evidence="7" id="KW-1185">Reference proteome</keyword>
<sequence length="529" mass="60368">MYKNVQTTPTSTDTAIRSESASPTSDAEDEDETDSLETEEVAESLKQEEHMIEPPENEEEADLEAQRYGRKFLTLLGKFVQESGEPKCPVSEDVLKICGLDRGSMYSQQQWRSGQRPLIDQQPRGTFTLPWMGSRTTYVNNVTSINPRESDRTKKLQQTDDIWKPEQELTPATDSKDAKVEDKKDKKELPSKIQLDQDNRLSIVDAENLRALKVASEEISDLETLVVELKSEITTLKEENLRVVSTRANDREALESALSQVEMLTGQIDDLTEQLSTANRRNEEQQQKILVLEEKVRTLERADLQEYGTSRNRAMLSFLPTKSDQQSFSTFDTAPLYSNYEPTDWPRTSTQQSFFASQTDLVSEAAVEGSRPSRSLTNRQKLFNAVQLRVPNIDMNTLMDTLNMLRISKWNGKLPKDMKTVLSEIVDALTTESKIPEPSQRSTATAWNRNAYNRSSRDIQKSLRNGQHECMICLLPCLPHEDVLCCPNNTCSEPYHRNCVNKWLITKSDCPNCRQLWVNLEDFPPLSLR</sequence>
<feature type="region of interest" description="Disordered" evidence="5">
    <location>
        <begin position="1"/>
        <end position="63"/>
    </location>
</feature>
<dbReference type="PROSITE" id="PS50089">
    <property type="entry name" value="ZF_RING_2"/>
    <property type="match status" value="1"/>
</dbReference>
<dbReference type="AlphaFoldDB" id="A0A914UY66"/>
<dbReference type="InterPro" id="IPR013083">
    <property type="entry name" value="Znf_RING/FYVE/PHD"/>
</dbReference>
<name>A0A914UY66_9BILA</name>
<reference evidence="8" key="1">
    <citation type="submission" date="2022-11" db="UniProtKB">
        <authorList>
            <consortium name="WormBaseParasite"/>
        </authorList>
    </citation>
    <scope>IDENTIFICATION</scope>
</reference>
<feature type="compositionally biased region" description="Basic and acidic residues" evidence="5">
    <location>
        <begin position="174"/>
        <end position="190"/>
    </location>
</feature>
<feature type="compositionally biased region" description="Polar residues" evidence="5">
    <location>
        <begin position="1"/>
        <end position="17"/>
    </location>
</feature>
<protein>
    <submittedName>
        <fullName evidence="8">RING-type domain-containing protein</fullName>
    </submittedName>
</protein>
<evidence type="ECO:0000313" key="8">
    <source>
        <dbReference type="WBParaSite" id="PSAMB.scaffold133size74485.g2333.t1"/>
    </source>
</evidence>
<dbReference type="GO" id="GO:0008270">
    <property type="term" value="F:zinc ion binding"/>
    <property type="evidence" value="ECO:0007669"/>
    <property type="project" value="UniProtKB-KW"/>
</dbReference>
<keyword evidence="1 3" id="KW-0479">Metal-binding</keyword>